<feature type="transmembrane region" description="Helical" evidence="1">
    <location>
        <begin position="137"/>
        <end position="157"/>
    </location>
</feature>
<gene>
    <name evidence="2" type="ORF">P5G51_015025</name>
</gene>
<accession>A0ABU5CJL6</accession>
<dbReference type="EMBL" id="JAROCA020000002">
    <property type="protein sequence ID" value="MDY0406500.1"/>
    <property type="molecule type" value="Genomic_DNA"/>
</dbReference>
<feature type="transmembrane region" description="Helical" evidence="1">
    <location>
        <begin position="109"/>
        <end position="130"/>
    </location>
</feature>
<reference evidence="2 3" key="1">
    <citation type="submission" date="2023-10" db="EMBL/GenBank/DDBJ databases">
        <title>179-bfca-hs.</title>
        <authorList>
            <person name="Miliotis G."/>
            <person name="Sengupta P."/>
            <person name="Hameed A."/>
            <person name="Chuvochina M."/>
            <person name="Mcdonagh F."/>
            <person name="Simpson A.C."/>
            <person name="Singh N.K."/>
            <person name="Rekha P.D."/>
            <person name="Raman K."/>
            <person name="Hugenholtz P."/>
            <person name="Venkateswaran K."/>
        </authorList>
    </citation>
    <scope>NUCLEOTIDE SEQUENCE [LARGE SCALE GENOMIC DNA]</scope>
    <source>
        <strain evidence="2 3">179-BFC-A-HS</strain>
    </source>
</reference>
<dbReference type="PANTHER" id="PTHR41309">
    <property type="entry name" value="MEMBRANE PROTEIN-RELATED"/>
    <property type="match status" value="1"/>
</dbReference>
<keyword evidence="3" id="KW-1185">Reference proteome</keyword>
<comment type="caution">
    <text evidence="2">The sequence shown here is derived from an EMBL/GenBank/DDBJ whole genome shotgun (WGS) entry which is preliminary data.</text>
</comment>
<feature type="transmembrane region" description="Helical" evidence="1">
    <location>
        <begin position="177"/>
        <end position="195"/>
    </location>
</feature>
<feature type="transmembrane region" description="Helical" evidence="1">
    <location>
        <begin position="9"/>
        <end position="27"/>
    </location>
</feature>
<feature type="transmembrane region" description="Helical" evidence="1">
    <location>
        <begin position="76"/>
        <end position="97"/>
    </location>
</feature>
<sequence length="206" mass="23852">MLHLIKKDIVIHKFSWIIYFALLVFFVALDKDVIFIIALISAIITMDAFYADDQANGHTLWNALPFTRSEVVSARYASLLVFTVISMGTVILVELIFKWDWEPSLWKEVIGSFILMVLSGALCFPIFYWLSSQRKVIFVLLILYILLVIAGTYAFYYLYLYLSESQIVPRTLSDGQLFGFAILTALCLYTLSWRLSIKIYRNREIV</sequence>
<name>A0ABU5CJL6_9BACI</name>
<evidence type="ECO:0000313" key="3">
    <source>
        <dbReference type="Proteomes" id="UP001228376"/>
    </source>
</evidence>
<dbReference type="PANTHER" id="PTHR41309:SF2">
    <property type="entry name" value="MEMBRANE PROTEIN"/>
    <property type="match status" value="1"/>
</dbReference>
<dbReference type="InterPro" id="IPR025699">
    <property type="entry name" value="ABC2_memb-like"/>
</dbReference>
<organism evidence="2 3">
    <name type="scientific">Tigheibacillus jepli</name>
    <dbReference type="NCBI Taxonomy" id="3035914"/>
    <lineage>
        <taxon>Bacteria</taxon>
        <taxon>Bacillati</taxon>
        <taxon>Bacillota</taxon>
        <taxon>Bacilli</taxon>
        <taxon>Bacillales</taxon>
        <taxon>Bacillaceae</taxon>
        <taxon>Tigheibacillus</taxon>
    </lineage>
</organism>
<feature type="transmembrane region" description="Helical" evidence="1">
    <location>
        <begin position="33"/>
        <end position="51"/>
    </location>
</feature>
<dbReference type="Proteomes" id="UP001228376">
    <property type="component" value="Unassembled WGS sequence"/>
</dbReference>
<evidence type="ECO:0000256" key="1">
    <source>
        <dbReference type="SAM" id="Phobius"/>
    </source>
</evidence>
<keyword evidence="1" id="KW-1133">Transmembrane helix</keyword>
<protein>
    <submittedName>
        <fullName evidence="2">ABC-2 transporter permease</fullName>
    </submittedName>
</protein>
<keyword evidence="1" id="KW-0472">Membrane</keyword>
<dbReference type="Pfam" id="PF13346">
    <property type="entry name" value="ABC2_membrane_5"/>
    <property type="match status" value="1"/>
</dbReference>
<dbReference type="RefSeq" id="WP_306066608.1">
    <property type="nucleotide sequence ID" value="NZ_JAROCA020000002.1"/>
</dbReference>
<keyword evidence="1" id="KW-0812">Transmembrane</keyword>
<evidence type="ECO:0000313" key="2">
    <source>
        <dbReference type="EMBL" id="MDY0406500.1"/>
    </source>
</evidence>
<proteinExistence type="predicted"/>